<dbReference type="ExpressionAtlas" id="Q7K1S6">
    <property type="expression patterns" value="baseline and differential"/>
</dbReference>
<dbReference type="Pfam" id="PF14560">
    <property type="entry name" value="Ubiquitin_2"/>
    <property type="match status" value="1"/>
</dbReference>
<dbReference type="AlphaFoldDB" id="Q7K1S6"/>
<dbReference type="AGR" id="FB:FBgn0034451"/>
<keyword evidence="2" id="KW-0963">Cytoplasm</keyword>
<evidence type="ECO:0000256" key="1">
    <source>
        <dbReference type="ARBA" id="ARBA00004496"/>
    </source>
</evidence>
<evidence type="ECO:0000259" key="5">
    <source>
        <dbReference type="PROSITE" id="PS50245"/>
    </source>
</evidence>
<comment type="subcellular location">
    <subcellularLocation>
        <location evidence="1">Cytoplasm</location>
    </subcellularLocation>
</comment>
<dbReference type="GO" id="GO:0031122">
    <property type="term" value="P:cytoplasmic microtubule organization"/>
    <property type="evidence" value="ECO:0000315"/>
    <property type="project" value="FlyBase"/>
</dbReference>
<dbReference type="OrthoDB" id="5295208at2759"/>
<dbReference type="EMBL" id="AY061489">
    <property type="protein sequence ID" value="AAL29037.2"/>
    <property type="molecule type" value="mRNA"/>
</dbReference>
<dbReference type="GO" id="GO:0005737">
    <property type="term" value="C:cytoplasm"/>
    <property type="evidence" value="ECO:0000314"/>
    <property type="project" value="FlyBase"/>
</dbReference>
<dbReference type="InterPro" id="IPR045172">
    <property type="entry name" value="TBCB_Ubl"/>
</dbReference>
<dbReference type="InterPro" id="IPR029071">
    <property type="entry name" value="Ubiquitin-like_domsf"/>
</dbReference>
<name>Q7K1S6_DROME</name>
<dbReference type="VEuPathDB" id="VectorBase:FBgn0034451"/>
<dbReference type="GO" id="GO:0005813">
    <property type="term" value="C:centrosome"/>
    <property type="evidence" value="ECO:0000314"/>
    <property type="project" value="FlyBase"/>
</dbReference>
<dbReference type="FunFam" id="2.30.30.190:FF:000013">
    <property type="entry name" value="Tubulin-folding cofactor B"/>
    <property type="match status" value="1"/>
</dbReference>
<evidence type="ECO:0000256" key="4">
    <source>
        <dbReference type="ARBA" id="ARBA00025779"/>
    </source>
</evidence>
<dbReference type="FlyBase" id="FBgn0034451">
    <property type="gene designation" value="Tbcb"/>
</dbReference>
<dbReference type="CDD" id="cd01789">
    <property type="entry name" value="Ubl_TBCB"/>
    <property type="match status" value="1"/>
</dbReference>
<dbReference type="SUPFAM" id="SSF74924">
    <property type="entry name" value="Cap-Gly domain"/>
    <property type="match status" value="1"/>
</dbReference>
<dbReference type="PROSITE" id="PS50245">
    <property type="entry name" value="CAP_GLY_2"/>
    <property type="match status" value="1"/>
</dbReference>
<evidence type="ECO:0000313" key="7">
    <source>
        <dbReference type="FlyBase" id="FBgn0034451"/>
    </source>
</evidence>
<organism evidence="6">
    <name type="scientific">Drosophila melanogaster</name>
    <name type="common">Fruit fly</name>
    <dbReference type="NCBI Taxonomy" id="7227"/>
    <lineage>
        <taxon>Eukaryota</taxon>
        <taxon>Metazoa</taxon>
        <taxon>Ecdysozoa</taxon>
        <taxon>Arthropoda</taxon>
        <taxon>Hexapoda</taxon>
        <taxon>Insecta</taxon>
        <taxon>Pterygota</taxon>
        <taxon>Neoptera</taxon>
        <taxon>Endopterygota</taxon>
        <taxon>Diptera</taxon>
        <taxon>Brachycera</taxon>
        <taxon>Muscomorpha</taxon>
        <taxon>Ephydroidea</taxon>
        <taxon>Drosophilidae</taxon>
        <taxon>Drosophila</taxon>
        <taxon>Sophophora</taxon>
    </lineage>
</organism>
<gene>
    <name evidence="7" type="primary">Tbcb</name>
    <name evidence="7" type="synonym">TBCB</name>
    <name evidence="6 7" type="ORF">CG11242</name>
</gene>
<sequence>PHTTRFFWKSLQNNLSIFIKTVHTEGKMSTIIETGKSDFIKVNVSNSHNDAVAFEVKLAKDLTVAQLKTKLEILTGGCAGTMKVQVFKGDTCVSTMDNNDAQLGYYANSDGLRLHVVDSFATFSFDSAPVEKFELSKDQYEQRTDSVRNYLKINRMGKYNDEEMQQAEEKKRLQAEEIQKRAELCVLGGRCEVTVPGNPTRRGTIRYNGPLEGKSGHFIGVEYDEPLGKNNGSFGGKAYFTCAPNYGGFVSPLSVTVGDFPPEDFNMDDEL</sequence>
<dbReference type="Gene3D" id="3.10.20.90">
    <property type="entry name" value="Phosphatidylinositol 3-kinase Catalytic Subunit, Chain A, domain 1"/>
    <property type="match status" value="1"/>
</dbReference>
<feature type="domain" description="CAP-Gly" evidence="5">
    <location>
        <begin position="209"/>
        <end position="251"/>
    </location>
</feature>
<dbReference type="Pfam" id="PF01302">
    <property type="entry name" value="CAP_GLY"/>
    <property type="match status" value="1"/>
</dbReference>
<dbReference type="SMART" id="SM01052">
    <property type="entry name" value="CAP_GLY"/>
    <property type="match status" value="1"/>
</dbReference>
<feature type="non-terminal residue" evidence="6">
    <location>
        <position position="1"/>
    </location>
</feature>
<evidence type="ECO:0000256" key="2">
    <source>
        <dbReference type="ARBA" id="ARBA00022490"/>
    </source>
</evidence>
<dbReference type="GO" id="GO:0043014">
    <property type="term" value="F:alpha-tubulin binding"/>
    <property type="evidence" value="ECO:0007669"/>
    <property type="project" value="InterPro"/>
</dbReference>
<proteinExistence type="evidence at transcript level"/>
<dbReference type="HOGENOM" id="CLU_067577_2_0_1"/>
<dbReference type="GO" id="GO:0007309">
    <property type="term" value="P:oocyte axis specification"/>
    <property type="evidence" value="ECO:0000315"/>
    <property type="project" value="FlyBase"/>
</dbReference>
<dbReference type="GO" id="GO:0072686">
    <property type="term" value="C:mitotic spindle"/>
    <property type="evidence" value="ECO:0000314"/>
    <property type="project" value="FlyBase"/>
</dbReference>
<dbReference type="GO" id="GO:0005829">
    <property type="term" value="C:cytosol"/>
    <property type="evidence" value="ECO:0007669"/>
    <property type="project" value="UniProtKB-ARBA"/>
</dbReference>
<comment type="similarity">
    <text evidence="4">Belongs to the TBCB family.</text>
</comment>
<dbReference type="InterPro" id="IPR036859">
    <property type="entry name" value="CAP-Gly_dom_sf"/>
</dbReference>
<dbReference type="GO" id="GO:0035089">
    <property type="term" value="P:establishment of apical/basal cell polarity"/>
    <property type="evidence" value="ECO:0000315"/>
    <property type="project" value="FlyBase"/>
</dbReference>
<protein>
    <submittedName>
        <fullName evidence="6">LD45244p</fullName>
    </submittedName>
</protein>
<dbReference type="PhylomeDB" id="Q7K1S6"/>
<reference evidence="6" key="1">
    <citation type="submission" date="2003-01" db="EMBL/GenBank/DDBJ databases">
        <authorList>
            <person name="Stapleton M."/>
            <person name="Brokstein P."/>
            <person name="Hong L."/>
            <person name="Agbayani A."/>
            <person name="Carlson J."/>
            <person name="Champe M."/>
            <person name="Chavez C."/>
            <person name="Dorsett V."/>
            <person name="Dresnek D."/>
            <person name="Farfan D."/>
            <person name="Frise E."/>
            <person name="George R."/>
            <person name="Gonzalez M."/>
            <person name="Guarin H."/>
            <person name="Kronmiller B."/>
            <person name="Li P."/>
            <person name="Liao G."/>
            <person name="Miranda A."/>
            <person name="Mungall C.J."/>
            <person name="Nunoo J."/>
            <person name="Pacleb J."/>
            <person name="Paragas V."/>
            <person name="Park S."/>
            <person name="Patel S."/>
            <person name="Phouanenavong S."/>
            <person name="Wan K."/>
            <person name="Yu C."/>
            <person name="Lewis S.E."/>
            <person name="Rubin G.M."/>
            <person name="Celniker S."/>
        </authorList>
    </citation>
    <scope>NUCLEOTIDE SEQUENCE</scope>
    <source>
        <strain evidence="6">Berkeley</strain>
    </source>
</reference>
<dbReference type="GO" id="GO:0007021">
    <property type="term" value="P:tubulin complex assembly"/>
    <property type="evidence" value="ECO:0007669"/>
    <property type="project" value="InterPro"/>
</dbReference>
<dbReference type="PANTHER" id="PTHR18916">
    <property type="entry name" value="DYNACTIN 1-RELATED MICROTUBULE-BINDING"/>
    <property type="match status" value="1"/>
</dbReference>
<dbReference type="GO" id="GO:0007023">
    <property type="term" value="P:post-chaperonin tubulin folding pathway"/>
    <property type="evidence" value="ECO:0007669"/>
    <property type="project" value="InterPro"/>
</dbReference>
<dbReference type="InterPro" id="IPR000938">
    <property type="entry name" value="CAP-Gly_domain"/>
</dbReference>
<keyword evidence="3" id="KW-0143">Chaperone</keyword>
<dbReference type="PROSITE" id="PS00845">
    <property type="entry name" value="CAP_GLY_1"/>
    <property type="match status" value="1"/>
</dbReference>
<dbReference type="Bgee" id="FBgn0034451">
    <property type="expression patterns" value="Expressed in embryonic/larval hemocyte (Drosophila) and 132 other cell types or tissues"/>
</dbReference>
<dbReference type="GO" id="GO:0005938">
    <property type="term" value="C:cell cortex"/>
    <property type="evidence" value="ECO:0000314"/>
    <property type="project" value="FlyBase"/>
</dbReference>
<evidence type="ECO:0000256" key="3">
    <source>
        <dbReference type="ARBA" id="ARBA00023186"/>
    </source>
</evidence>
<dbReference type="Gene3D" id="2.30.30.190">
    <property type="entry name" value="CAP Gly-rich-like domain"/>
    <property type="match status" value="1"/>
</dbReference>
<accession>Q7K1S6</accession>
<evidence type="ECO:0000313" key="6">
    <source>
        <dbReference type="EMBL" id="AAL29037.2"/>
    </source>
</evidence>
<dbReference type="SUPFAM" id="SSF54236">
    <property type="entry name" value="Ubiquitin-like"/>
    <property type="match status" value="1"/>
</dbReference>
<dbReference type="GO" id="GO:0005634">
    <property type="term" value="C:nucleus"/>
    <property type="evidence" value="ECO:0000314"/>
    <property type="project" value="FlyBase"/>
</dbReference>
<dbReference type="PANTHER" id="PTHR18916:SF85">
    <property type="entry name" value="TUBULIN-FOLDING COFACTOR B"/>
    <property type="match status" value="1"/>
</dbReference>
<dbReference type="InterPro" id="IPR000626">
    <property type="entry name" value="Ubiquitin-like_dom"/>
</dbReference>